<dbReference type="eggNOG" id="KOG4575">
    <property type="taxonomic scope" value="Eukaryota"/>
</dbReference>
<dbReference type="STRING" id="7897.ENSLACP00000015431"/>
<dbReference type="PANTHER" id="PTHR46333">
    <property type="entry name" value="CYTOKINESIS PROTEIN 3"/>
    <property type="match status" value="1"/>
</dbReference>
<sequence length="699" mass="78971">MEFCSEKTGSRCEKENGKQPREVSFSRKRKSRRDLFLNANVFSLVDSHVLCISKQLKSEGECSVLKVVQQITERCHTDLERIRAIWIWLCNNIEYDISGFLGLSEKISAPEQVLQSGRGVCSGYSSLCREMCREVGISCVEVSGYGKGIGYKLGQSYQHKKSNHMWNAVQLEGQWYLLDACWGAGTVNTEKQVFIQRYDEFYFLVDPEEFIDSHWPDDSTWQLMEPIVPLEEFEKRVFKTSEFYRLALSIILPKTSILQTVDGEATVLLACAAPLEFSYQLSQVCGDTIKDIDKSCGMVSVSHHSMKLKVLPPTRGLYDLMIFAKPVDSQGRFSWVCSCQINCNDLKCSEKLPQNPFHFWGFLQNAISFGMRKCSYGEDPIISKTGTLEFIFQTSRPLLAMYELAHEEMETSVAKRCIISQIEKDKLTCHVLCPLKGYYRLSVFVKDMQEQNFKNAGNFLIHCMQPVNLNELFPPNLSMHCGPGVKTAEVGLSRPSHPGPIINTNEGRCNITFQSSSDIEVTVVLTKDQDTDNTKHLDINRYVLVTHLENKVTISVCLPESGIYRLALFTGASDKKEFSHICDYVVRCFSNPCWSPFPRVYSMWKKGCVLLEPRSGVLEENSWARFRVRIPGAYKVFLIGQSKSELSVTKNKVWEGKVSTGPTGSVVKLAAKSSDQSPAMDVIMSFDVGSLNRTEDSSG</sequence>
<dbReference type="AlphaFoldDB" id="H3B0L0"/>
<proteinExistence type="predicted"/>
<reference evidence="2" key="2">
    <citation type="submission" date="2025-08" db="UniProtKB">
        <authorList>
            <consortium name="Ensembl"/>
        </authorList>
    </citation>
    <scope>IDENTIFICATION</scope>
</reference>
<reference evidence="2" key="3">
    <citation type="submission" date="2025-09" db="UniProtKB">
        <authorList>
            <consortium name="Ensembl"/>
        </authorList>
    </citation>
    <scope>IDENTIFICATION</scope>
</reference>
<protein>
    <submittedName>
        <fullName evidence="2">Kyphoscoliosis peptidase</fullName>
    </submittedName>
</protein>
<dbReference type="InterPro" id="IPR052557">
    <property type="entry name" value="CAP/Cytokinesis_protein"/>
</dbReference>
<evidence type="ECO:0000313" key="3">
    <source>
        <dbReference type="Proteomes" id="UP000008672"/>
    </source>
</evidence>
<dbReference type="InterPro" id="IPR002931">
    <property type="entry name" value="Transglutaminase-like"/>
</dbReference>
<dbReference type="EMBL" id="AFYH01084401">
    <property type="status" value="NOT_ANNOTATED_CDS"/>
    <property type="molecule type" value="Genomic_DNA"/>
</dbReference>
<dbReference type="InterPro" id="IPR056564">
    <property type="entry name" value="Ig-like_KY"/>
</dbReference>
<evidence type="ECO:0000259" key="1">
    <source>
        <dbReference type="SMART" id="SM00460"/>
    </source>
</evidence>
<organism evidence="2 3">
    <name type="scientific">Latimeria chalumnae</name>
    <name type="common">Coelacanth</name>
    <dbReference type="NCBI Taxonomy" id="7897"/>
    <lineage>
        <taxon>Eukaryota</taxon>
        <taxon>Metazoa</taxon>
        <taxon>Chordata</taxon>
        <taxon>Craniata</taxon>
        <taxon>Vertebrata</taxon>
        <taxon>Euteleostomi</taxon>
        <taxon>Coelacanthiformes</taxon>
        <taxon>Coelacanthidae</taxon>
        <taxon>Latimeria</taxon>
    </lineage>
</organism>
<dbReference type="EMBL" id="AFYH01084399">
    <property type="status" value="NOT_ANNOTATED_CDS"/>
    <property type="molecule type" value="Genomic_DNA"/>
</dbReference>
<dbReference type="EMBL" id="AFYH01084400">
    <property type="status" value="NOT_ANNOTATED_CDS"/>
    <property type="molecule type" value="Genomic_DNA"/>
</dbReference>
<dbReference type="Proteomes" id="UP000008672">
    <property type="component" value="Unassembled WGS sequence"/>
</dbReference>
<dbReference type="Pfam" id="PF23265">
    <property type="entry name" value="Ig-like_KY"/>
    <property type="match status" value="3"/>
</dbReference>
<reference evidence="3" key="1">
    <citation type="submission" date="2011-08" db="EMBL/GenBank/DDBJ databases">
        <title>The draft genome of Latimeria chalumnae.</title>
        <authorList>
            <person name="Di Palma F."/>
            <person name="Alfoldi J."/>
            <person name="Johnson J."/>
            <person name="Berlin A."/>
            <person name="Gnerre S."/>
            <person name="Jaffe D."/>
            <person name="MacCallum I."/>
            <person name="Young S."/>
            <person name="Walker B.J."/>
            <person name="Lander E."/>
            <person name="Lindblad-Toh K."/>
        </authorList>
    </citation>
    <scope>NUCLEOTIDE SEQUENCE [LARGE SCALE GENOMIC DNA]</scope>
    <source>
        <strain evidence="3">Wild caught</strain>
    </source>
</reference>
<dbReference type="GeneTree" id="ENSGT00940000165596"/>
<dbReference type="PANTHER" id="PTHR46333:SF4">
    <property type="entry name" value="TRANSGLUTAMINASE-LIKE DOMAIN-CONTAINING PROTEIN"/>
    <property type="match status" value="1"/>
</dbReference>
<keyword evidence="3" id="KW-1185">Reference proteome</keyword>
<dbReference type="SMART" id="SM00460">
    <property type="entry name" value="TGc"/>
    <property type="match status" value="1"/>
</dbReference>
<dbReference type="SUPFAM" id="SSF54001">
    <property type="entry name" value="Cysteine proteinases"/>
    <property type="match status" value="1"/>
</dbReference>
<dbReference type="Ensembl" id="ENSLACT00000015537.1">
    <property type="protein sequence ID" value="ENSLACP00000015431.1"/>
    <property type="gene ID" value="ENSLACG00000013586.1"/>
</dbReference>
<dbReference type="Gene3D" id="3.10.620.30">
    <property type="match status" value="1"/>
</dbReference>
<dbReference type="GO" id="GO:0005737">
    <property type="term" value="C:cytoplasm"/>
    <property type="evidence" value="ECO:0007669"/>
    <property type="project" value="TreeGrafter"/>
</dbReference>
<dbReference type="InterPro" id="IPR038765">
    <property type="entry name" value="Papain-like_cys_pep_sf"/>
</dbReference>
<evidence type="ECO:0000313" key="2">
    <source>
        <dbReference type="Ensembl" id="ENSLACP00000015431.1"/>
    </source>
</evidence>
<dbReference type="OMA" id="MTFDIKQ"/>
<dbReference type="Pfam" id="PF01841">
    <property type="entry name" value="Transglut_core"/>
    <property type="match status" value="1"/>
</dbReference>
<dbReference type="EMBL" id="AFYH01084398">
    <property type="status" value="NOT_ANNOTATED_CDS"/>
    <property type="molecule type" value="Genomic_DNA"/>
</dbReference>
<name>H3B0L0_LATCH</name>
<gene>
    <name evidence="2" type="primary">KY</name>
</gene>
<dbReference type="Bgee" id="ENSLACG00000013586">
    <property type="expression patterns" value="Expressed in mesonephros and 5 other cell types or tissues"/>
</dbReference>
<dbReference type="InParanoid" id="H3B0L0"/>
<feature type="domain" description="Transglutaminase-like" evidence="1">
    <location>
        <begin position="113"/>
        <end position="182"/>
    </location>
</feature>
<dbReference type="HOGENOM" id="CLU_361666_0_0_1"/>
<accession>H3B0L0</accession>